<dbReference type="InterPro" id="IPR036790">
    <property type="entry name" value="Frizzled_dom_sf"/>
</dbReference>
<accession>A0A1X7VWC8</accession>
<reference evidence="5" key="1">
    <citation type="submission" date="2017-05" db="UniProtKB">
        <authorList>
            <consortium name="EnsemblMetazoa"/>
        </authorList>
    </citation>
    <scope>IDENTIFICATION</scope>
</reference>
<dbReference type="PROSITE" id="PS50038">
    <property type="entry name" value="FZ"/>
    <property type="match status" value="1"/>
</dbReference>
<keyword evidence="3" id="KW-1133">Transmembrane helix</keyword>
<dbReference type="OrthoDB" id="10244668at2759"/>
<protein>
    <recommendedName>
        <fullName evidence="4">FZ domain-containing protein</fullName>
    </recommendedName>
</protein>
<keyword evidence="1" id="KW-1015">Disulfide bond</keyword>
<keyword evidence="3" id="KW-0472">Membrane</keyword>
<evidence type="ECO:0000256" key="3">
    <source>
        <dbReference type="SAM" id="Phobius"/>
    </source>
</evidence>
<dbReference type="InParanoid" id="A0A1X7VWC8"/>
<dbReference type="Gene3D" id="1.10.2000.10">
    <property type="entry name" value="Frizzled cysteine-rich domain"/>
    <property type="match status" value="1"/>
</dbReference>
<dbReference type="EnsemblMetazoa" id="Aqu2.1.44165_001">
    <property type="protein sequence ID" value="Aqu2.1.44165_001"/>
    <property type="gene ID" value="Aqu2.1.44165"/>
</dbReference>
<proteinExistence type="predicted"/>
<feature type="transmembrane region" description="Helical" evidence="3">
    <location>
        <begin position="174"/>
        <end position="193"/>
    </location>
</feature>
<organism evidence="5">
    <name type="scientific">Amphimedon queenslandica</name>
    <name type="common">Sponge</name>
    <dbReference type="NCBI Taxonomy" id="400682"/>
    <lineage>
        <taxon>Eukaryota</taxon>
        <taxon>Metazoa</taxon>
        <taxon>Porifera</taxon>
        <taxon>Demospongiae</taxon>
        <taxon>Heteroscleromorpha</taxon>
        <taxon>Haplosclerida</taxon>
        <taxon>Niphatidae</taxon>
        <taxon>Amphimedon</taxon>
    </lineage>
</organism>
<evidence type="ECO:0000256" key="1">
    <source>
        <dbReference type="ARBA" id="ARBA00023157"/>
    </source>
</evidence>
<dbReference type="InterPro" id="IPR020067">
    <property type="entry name" value="Frizzled_dom"/>
</dbReference>
<feature type="domain" description="FZ" evidence="4">
    <location>
        <begin position="1"/>
        <end position="143"/>
    </location>
</feature>
<comment type="caution">
    <text evidence="2">Lacks conserved residue(s) required for the propagation of feature annotation.</text>
</comment>
<keyword evidence="3" id="KW-0812">Transmembrane</keyword>
<feature type="transmembrane region" description="Helical" evidence="3">
    <location>
        <begin position="292"/>
        <end position="315"/>
    </location>
</feature>
<dbReference type="Gene3D" id="1.20.1070.10">
    <property type="entry name" value="Rhodopsin 7-helix transmembrane proteins"/>
    <property type="match status" value="1"/>
</dbReference>
<feature type="transmembrane region" description="Helical" evidence="3">
    <location>
        <begin position="199"/>
        <end position="225"/>
    </location>
</feature>
<dbReference type="AlphaFoldDB" id="A0A1X7VWC8"/>
<evidence type="ECO:0000256" key="2">
    <source>
        <dbReference type="PROSITE-ProRule" id="PRU00090"/>
    </source>
</evidence>
<sequence>MICRDFLSYWKKCVGIDSENNKCIYFNESRGTLIEREKQLEKIIYYLSLDSDCLKAALPFLCQYMFPLLDCTSDVIYTPSREDCIDIKTKTCSQLWKLAVGYGFGSVLPKCQNLNLASATISSEANNESSTSSTSSDLTCRKGFYKADVICLPRCDKFEDSTSKTSEFILKAEVVASIFAMTVSAVVLILSAFSYKTMFVYPSILIIFMTIDCGIVGLLGFMIALDRNKLMCSSKDLLESLKQSTPFCILSAKADNKAEAMNEFFKCEALGYVPGNCDEGKHERIIYPYINVIVYTSVNLVPLVTLIYVVKWAWIKKVYKYLYDKIFPKSKRRLQYGSSSSFFLSHVYCVQAPLKIEGHHDSYG</sequence>
<evidence type="ECO:0000259" key="4">
    <source>
        <dbReference type="PROSITE" id="PS50038"/>
    </source>
</evidence>
<name>A0A1X7VWC8_AMPQE</name>
<evidence type="ECO:0000313" key="5">
    <source>
        <dbReference type="EnsemblMetazoa" id="Aqu2.1.44165_001"/>
    </source>
</evidence>